<evidence type="ECO:0000256" key="4">
    <source>
        <dbReference type="ARBA" id="ARBA00023027"/>
    </source>
</evidence>
<dbReference type="InterPro" id="IPR016161">
    <property type="entry name" value="Ald_DH/histidinol_DH"/>
</dbReference>
<dbReference type="InterPro" id="IPR005931">
    <property type="entry name" value="P5CDH/ALDH4A1"/>
</dbReference>
<evidence type="ECO:0000256" key="7">
    <source>
        <dbReference type="PROSITE-ProRule" id="PRU10007"/>
    </source>
</evidence>
<dbReference type="EC" id="1.2.1.88" evidence="9"/>
<accession>A0A1D1YTY4</accession>
<dbReference type="Pfam" id="PF00171">
    <property type="entry name" value="Aldedh"/>
    <property type="match status" value="1"/>
</dbReference>
<keyword evidence="3 8" id="KW-0560">Oxidoreductase</keyword>
<feature type="active site" evidence="7">
    <location>
        <position position="350"/>
    </location>
</feature>
<dbReference type="GO" id="GO:0010133">
    <property type="term" value="P:L-proline catabolic process to L-glutamate"/>
    <property type="evidence" value="ECO:0007669"/>
    <property type="project" value="UniProtKB-UniRule"/>
</dbReference>
<evidence type="ECO:0000259" key="11">
    <source>
        <dbReference type="Pfam" id="PF00171"/>
    </source>
</evidence>
<dbReference type="InterPro" id="IPR016162">
    <property type="entry name" value="Ald_DH_N"/>
</dbReference>
<evidence type="ECO:0000256" key="2">
    <source>
        <dbReference type="ARBA" id="ARBA00009986"/>
    </source>
</evidence>
<dbReference type="CDD" id="cd07123">
    <property type="entry name" value="ALDH_F4-17_P5CDH"/>
    <property type="match status" value="1"/>
</dbReference>
<evidence type="ECO:0000256" key="10">
    <source>
        <dbReference type="RuleBase" id="RU366030"/>
    </source>
</evidence>
<dbReference type="PANTHER" id="PTHR42862">
    <property type="entry name" value="DELTA-1-PYRROLINE-5-CARBOXYLATE DEHYDROGENASE 1, ISOFORM A-RELATED"/>
    <property type="match status" value="1"/>
</dbReference>
<evidence type="ECO:0000256" key="6">
    <source>
        <dbReference type="ARBA" id="ARBA00048142"/>
    </source>
</evidence>
<proteinExistence type="inferred from homology"/>
<keyword evidence="4 9" id="KW-0520">NAD</keyword>
<reference evidence="12" key="1">
    <citation type="submission" date="2015-07" db="EMBL/GenBank/DDBJ databases">
        <title>Transcriptome Assembly of Anthurium amnicola.</title>
        <authorList>
            <person name="Suzuki J."/>
        </authorList>
    </citation>
    <scope>NUCLEOTIDE SEQUENCE</scope>
</reference>
<comment type="pathway">
    <text evidence="1 9">Amino-acid degradation; L-proline degradation into L-glutamate; L-glutamate from L-proline: step 2/2.</text>
</comment>
<dbReference type="SUPFAM" id="SSF53720">
    <property type="entry name" value="ALDH-like"/>
    <property type="match status" value="1"/>
</dbReference>
<dbReference type="PROSITE" id="PS00687">
    <property type="entry name" value="ALDEHYDE_DEHYDR_GLU"/>
    <property type="match status" value="1"/>
</dbReference>
<dbReference type="PROSITE" id="PS00070">
    <property type="entry name" value="ALDEHYDE_DEHYDR_CYS"/>
    <property type="match status" value="1"/>
</dbReference>
<dbReference type="InterPro" id="IPR016163">
    <property type="entry name" value="Ald_DH_C"/>
</dbReference>
<dbReference type="InterPro" id="IPR016160">
    <property type="entry name" value="Ald_DH_CS_CYS"/>
</dbReference>
<keyword evidence="5 9" id="KW-0642">Proline metabolism</keyword>
<dbReference type="AlphaFoldDB" id="A0A1D1YTY4"/>
<gene>
    <name evidence="12" type="primary">pruA_3</name>
    <name evidence="12" type="ORF">g.46768</name>
</gene>
<dbReference type="InterPro" id="IPR050485">
    <property type="entry name" value="Proline_metab_enzyme"/>
</dbReference>
<evidence type="ECO:0000313" key="12">
    <source>
        <dbReference type="EMBL" id="JAT58143.1"/>
    </source>
</evidence>
<evidence type="ECO:0000256" key="5">
    <source>
        <dbReference type="ARBA" id="ARBA00023062"/>
    </source>
</evidence>
<evidence type="ECO:0000256" key="8">
    <source>
        <dbReference type="RuleBase" id="RU003345"/>
    </source>
</evidence>
<feature type="domain" description="Aldehyde dehydrogenase" evidence="11">
    <location>
        <begin position="117"/>
        <end position="581"/>
    </location>
</feature>
<evidence type="ECO:0000256" key="3">
    <source>
        <dbReference type="ARBA" id="ARBA00023002"/>
    </source>
</evidence>
<dbReference type="Gene3D" id="3.40.605.10">
    <property type="entry name" value="Aldehyde Dehydrogenase, Chain A, domain 1"/>
    <property type="match status" value="1"/>
</dbReference>
<dbReference type="GO" id="GO:0005759">
    <property type="term" value="C:mitochondrial matrix"/>
    <property type="evidence" value="ECO:0007669"/>
    <property type="project" value="TreeGrafter"/>
</dbReference>
<dbReference type="GO" id="GO:0003842">
    <property type="term" value="F:L-glutamate gamma-semialdehyde dehydrogenase activity"/>
    <property type="evidence" value="ECO:0007669"/>
    <property type="project" value="UniProtKB-UniRule"/>
</dbReference>
<organism evidence="12">
    <name type="scientific">Anthurium amnicola</name>
    <dbReference type="NCBI Taxonomy" id="1678845"/>
    <lineage>
        <taxon>Eukaryota</taxon>
        <taxon>Viridiplantae</taxon>
        <taxon>Streptophyta</taxon>
        <taxon>Embryophyta</taxon>
        <taxon>Tracheophyta</taxon>
        <taxon>Spermatophyta</taxon>
        <taxon>Magnoliopsida</taxon>
        <taxon>Liliopsida</taxon>
        <taxon>Araceae</taxon>
        <taxon>Pothoideae</taxon>
        <taxon>Potheae</taxon>
        <taxon>Anthurium</taxon>
    </lineage>
</organism>
<name>A0A1D1YTY4_9ARAE</name>
<dbReference type="NCBIfam" id="TIGR01236">
    <property type="entry name" value="D1pyr5carbox1"/>
    <property type="match status" value="1"/>
</dbReference>
<protein>
    <recommendedName>
        <fullName evidence="9 10">Multifunctional fusion protein</fullName>
    </recommendedName>
    <domain>
        <recommendedName>
            <fullName evidence="10">Delta-1-pyrroline-5-carboxylate dehydrogenase</fullName>
            <shortName evidence="10">P5C dehydrogenase</shortName>
        </recommendedName>
        <alternativeName>
            <fullName evidence="9">L-glutamate gamma-semialdehyde dehydrogenase</fullName>
        </alternativeName>
    </domain>
    <domain>
        <recommendedName>
            <fullName evidence="9">L-glutamate gamma-semialdehyde dehydrogenase</fullName>
            <ecNumber evidence="9">1.2.1.88</ecNumber>
        </recommendedName>
    </domain>
</protein>
<dbReference type="UniPathway" id="UPA00261">
    <property type="reaction ID" value="UER00374"/>
</dbReference>
<sequence length="599" mass="67186">MYNKYAIRNFKHFFFSNRINTLKSSRIILPSTLYNKNSLLLFKKYYSAMSDNSTYATLGTFKLPEINNEPMRNYEPGSADRTKLQAALKELKAQAPIEIPLFVNGEKIFTGKFQEQRIPSDHQTILAKAHEANPSIVEKAIKGALEARSRWETYPFSDRSAIFLKAADLAAGKYRYKLLAATMLGQGKNTWQAEIDAAAELIDFWRFNVKYAHEVYQQQPSKNSPGVWNRVEYRPLEGFVYAVTPFNFTAIGGNLPSAPALMGNVVLLKPSPGALLSNWIIVEILKEAGLPDGVIQFIPGPAQEITDAIFKSPDFSSLHFTGSTFVFKKLWKDIGNNIDIYKSYPRIVGETGGKNFHLVHKSANVQNAVNQTIRGAFEYQGQKCSACSRAYVSESLWDEFRKLLLQQHSKLKVGSPEDFSNFLGAVIHETSFEKIKGYIDWAAQDANSEIIAGGTYDKSKGYFIQPTIIVTKNPKSKTMVEEIFGPVLTIYVYKDDEYEEVFDLINKTTDYALTGSIFSEDRSATILGANKLRHASGNFYINDKSTGAIVGQQPFGGSRSSGTNDKAGSPSLLYRFVSMRTIKENFINIEDHQYPSNLV</sequence>
<dbReference type="Gene3D" id="3.40.309.10">
    <property type="entry name" value="Aldehyde Dehydrogenase, Chain A, domain 2"/>
    <property type="match status" value="1"/>
</dbReference>
<dbReference type="InterPro" id="IPR029510">
    <property type="entry name" value="Ald_DH_CS_GLU"/>
</dbReference>
<dbReference type="PANTHER" id="PTHR42862:SF1">
    <property type="entry name" value="DELTA-1-PYRROLINE-5-CARBOXYLATE DEHYDROGENASE 2, ISOFORM A-RELATED"/>
    <property type="match status" value="1"/>
</dbReference>
<dbReference type="FunFam" id="3.40.309.10:FF:000005">
    <property type="entry name" value="1-pyrroline-5-carboxylate dehydrogenase 1"/>
    <property type="match status" value="1"/>
</dbReference>
<dbReference type="InterPro" id="IPR015590">
    <property type="entry name" value="Aldehyde_DH_dom"/>
</dbReference>
<comment type="similarity">
    <text evidence="2 8">Belongs to the aldehyde dehydrogenase family.</text>
</comment>
<dbReference type="FunFam" id="3.40.605.10:FF:000006">
    <property type="entry name" value="1-pyrroline-5-carboxylate dehydrogenase"/>
    <property type="match status" value="1"/>
</dbReference>
<evidence type="ECO:0000256" key="9">
    <source>
        <dbReference type="RuleBase" id="RU366016"/>
    </source>
</evidence>
<evidence type="ECO:0000256" key="1">
    <source>
        <dbReference type="ARBA" id="ARBA00004786"/>
    </source>
</evidence>
<comment type="catalytic activity">
    <reaction evidence="6 9">
        <text>L-glutamate 5-semialdehyde + NAD(+) + H2O = L-glutamate + NADH + 2 H(+)</text>
        <dbReference type="Rhea" id="RHEA:30235"/>
        <dbReference type="ChEBI" id="CHEBI:15377"/>
        <dbReference type="ChEBI" id="CHEBI:15378"/>
        <dbReference type="ChEBI" id="CHEBI:29985"/>
        <dbReference type="ChEBI" id="CHEBI:57540"/>
        <dbReference type="ChEBI" id="CHEBI:57945"/>
        <dbReference type="ChEBI" id="CHEBI:58066"/>
        <dbReference type="EC" id="1.2.1.88"/>
    </reaction>
</comment>
<dbReference type="EMBL" id="GDJX01009793">
    <property type="protein sequence ID" value="JAT58143.1"/>
    <property type="molecule type" value="Transcribed_RNA"/>
</dbReference>